<evidence type="ECO:0000313" key="16">
    <source>
        <dbReference type="Proteomes" id="UP000079169"/>
    </source>
</evidence>
<keyword evidence="16" id="KW-1185">Reference proteome</keyword>
<dbReference type="InterPro" id="IPR024940">
    <property type="entry name" value="TCF/LEF"/>
</dbReference>
<evidence type="ECO:0000256" key="7">
    <source>
        <dbReference type="ARBA" id="ARBA00023159"/>
    </source>
</evidence>
<keyword evidence="4" id="KW-0217">Developmental protein</keyword>
<sequence length="1016" mass="113906">MGVWNSSRNINAMNKKKKLKVRRPVIRDVKTQNNKGTENGPTTAAEHQYAKSSEPTAEPECTSNSAQVTINDITIRIQVKDELSLERALYQWYSGYQKEKGDAAIELHKISVPVLLKKALLICKKFKCSDELMSKINKDWIRTWRSRYGLKTDSIPEFSETLSSYSDDQIYFLYAFQFDLTSLPDKTLDNHHEKVWLLSAGNKSGRHRTRFLVIGKHWRPKCLQHVNMLSQPVIYAGGGVGILTPDLFSWWFHREFVPAALSLNSKAILLAGDNTFLPKDDKDCLSADSNVKLIKTGAKNLDNSLVPSEFRIRYASLVLNSALIDKTKYSSVSAFLSDFHLKSAFPLLHKAWLNVRPETFTRNFDILSSSLHSEEDRLLFLELQWLSHDLGLEVTDVNLKYWVKHGVNDKSCEDVESKPSETIDLEDVQESNVPSASDCVDYLSKVLMWMESEPMDPNMVLNVRDVLTIAKQASKIGLGAGHPFFVHNGDPLGQPPPAHMGIPPYHLDKAAGEYWRTTPPIQDIKRLLAASGLSRPSMYPFSAGQYPYPILSPDMTQVAASCLQHKLTQHLVIYKFSEEMMERNNNEQSIKGEEHPIYGGVYSMVSNLAVSDPNFLTTLYMGSLLNRAYDPTSNNNNNNNNGILATSPTELSTYLAQQRFWQMVKWHDSMKLNGNTATGDSLKDYADALSISIQNSTLHSNKLSHLASSRNRTDKANSIITGSHHNEHKNSSSSNNNSDNTKSQESSHSNNNSNSNDKKKPHIKKPLNAFMLYMKEMRAKVVAECTLKESAAINQILGRRWHSLTREEQAKYYEKARQERQLHMELYPGWSARDNYGYGAKKKKRKKERAPIIDTNGGNSMKKCRARYGLDQQSQWCKPCRRKKRCIRYVGKDDGNQSEDNLGSCGSIGTPPDDDMGSISSPGGLSGLSSLTSPSMILPSPSSLASPCMSLQSPLTPHTMDIYDVKPALPIILPTRNPVGTNPHDINNPLSVNQLVKSPAPPHSSANKGHHPISVT</sequence>
<comment type="subcellular location">
    <subcellularLocation>
        <location evidence="1">Nucleus</location>
    </subcellularLocation>
</comment>
<evidence type="ECO:0000256" key="2">
    <source>
        <dbReference type="ARBA" id="ARBA00006569"/>
    </source>
</evidence>
<feature type="region of interest" description="Disordered" evidence="14">
    <location>
        <begin position="898"/>
        <end position="934"/>
    </location>
</feature>
<evidence type="ECO:0000256" key="9">
    <source>
        <dbReference type="ARBA" id="ARBA00023242"/>
    </source>
</evidence>
<dbReference type="PANTHER" id="PTHR10373">
    <property type="entry name" value="TRANSCRIPTION FACTOR 7 FAMILY MEMBER"/>
    <property type="match status" value="1"/>
</dbReference>
<comment type="subunit">
    <text evidence="11">Binds to the beta-catenin homolog arm or to gro.</text>
</comment>
<evidence type="ECO:0000313" key="17">
    <source>
        <dbReference type="RefSeq" id="XP_026688009.1"/>
    </source>
</evidence>
<dbReference type="GO" id="GO:1990907">
    <property type="term" value="C:beta-catenin-TCF complex"/>
    <property type="evidence" value="ECO:0007669"/>
    <property type="project" value="TreeGrafter"/>
</dbReference>
<feature type="DNA-binding region" description="HMG box" evidence="13">
    <location>
        <begin position="763"/>
        <end position="831"/>
    </location>
</feature>
<dbReference type="Gene3D" id="1.10.30.10">
    <property type="entry name" value="High mobility group box domain"/>
    <property type="match status" value="1"/>
</dbReference>
<keyword evidence="9 13" id="KW-0539">Nucleus</keyword>
<feature type="compositionally biased region" description="Low complexity" evidence="14">
    <location>
        <begin position="917"/>
        <end position="934"/>
    </location>
</feature>
<dbReference type="GO" id="GO:0007500">
    <property type="term" value="P:mesodermal cell fate determination"/>
    <property type="evidence" value="ECO:0007669"/>
    <property type="project" value="UniProtKB-ARBA"/>
</dbReference>
<evidence type="ECO:0000256" key="8">
    <source>
        <dbReference type="ARBA" id="ARBA00023163"/>
    </source>
</evidence>
<keyword evidence="5" id="KW-0805">Transcription regulation</keyword>
<feature type="region of interest" description="Disordered" evidence="14">
    <location>
        <begin position="24"/>
        <end position="64"/>
    </location>
</feature>
<gene>
    <name evidence="17" type="primary">LOC103521547</name>
</gene>
<evidence type="ECO:0000256" key="11">
    <source>
        <dbReference type="ARBA" id="ARBA00061799"/>
    </source>
</evidence>
<evidence type="ECO:0000259" key="15">
    <source>
        <dbReference type="PROSITE" id="PS50118"/>
    </source>
</evidence>
<comment type="function">
    <text evidence="10">Segment polarity protein. Functions together with arm to transduce the Wingless (Wg) signal in embryos and in developing adult tissues. Acts as a transcriptional activator, but in the absence of arm, it binds to gro and acts as a transcriptional repressor of wg-responsive genes.</text>
</comment>
<comment type="similarity">
    <text evidence="2">Belongs to the TCF/LEF family.</text>
</comment>
<dbReference type="AlphaFoldDB" id="A0A3Q0JHZ0"/>
<reference evidence="17" key="1">
    <citation type="submission" date="2025-08" db="UniProtKB">
        <authorList>
            <consortium name="RefSeq"/>
        </authorList>
    </citation>
    <scope>IDENTIFICATION</scope>
</reference>
<dbReference type="PaxDb" id="121845-A0A3Q0JHZ0"/>
<dbReference type="GO" id="GO:0007367">
    <property type="term" value="P:segment polarity determination"/>
    <property type="evidence" value="ECO:0007669"/>
    <property type="project" value="UniProtKB-KW"/>
</dbReference>
<dbReference type="GO" id="GO:0000978">
    <property type="term" value="F:RNA polymerase II cis-regulatory region sequence-specific DNA binding"/>
    <property type="evidence" value="ECO:0007669"/>
    <property type="project" value="TreeGrafter"/>
</dbReference>
<keyword evidence="6 13" id="KW-0238">DNA-binding</keyword>
<keyword evidence="8" id="KW-0804">Transcription</keyword>
<dbReference type="FunFam" id="1.10.30.10:FF:000001">
    <property type="entry name" value="transcription factor 7 isoform X2"/>
    <property type="match status" value="1"/>
</dbReference>
<feature type="compositionally biased region" description="Low complexity" evidence="14">
    <location>
        <begin position="731"/>
        <end position="755"/>
    </location>
</feature>
<dbReference type="InterPro" id="IPR004875">
    <property type="entry name" value="DDE_SF_endonuclease_dom"/>
</dbReference>
<feature type="region of interest" description="Disordered" evidence="14">
    <location>
        <begin position="721"/>
        <end position="763"/>
    </location>
</feature>
<dbReference type="KEGG" id="dci:103521547"/>
<proteinExistence type="inferred from homology"/>
<organism evidence="16 17">
    <name type="scientific">Diaphorina citri</name>
    <name type="common">Asian citrus psyllid</name>
    <dbReference type="NCBI Taxonomy" id="121845"/>
    <lineage>
        <taxon>Eukaryota</taxon>
        <taxon>Metazoa</taxon>
        <taxon>Ecdysozoa</taxon>
        <taxon>Arthropoda</taxon>
        <taxon>Hexapoda</taxon>
        <taxon>Insecta</taxon>
        <taxon>Pterygota</taxon>
        <taxon>Neoptera</taxon>
        <taxon>Paraneoptera</taxon>
        <taxon>Hemiptera</taxon>
        <taxon>Sternorrhyncha</taxon>
        <taxon>Psylloidea</taxon>
        <taxon>Psyllidae</taxon>
        <taxon>Diaphorininae</taxon>
        <taxon>Diaphorina</taxon>
    </lineage>
</organism>
<dbReference type="GO" id="GO:0019900">
    <property type="term" value="F:kinase binding"/>
    <property type="evidence" value="ECO:0007669"/>
    <property type="project" value="UniProtKB-ARBA"/>
</dbReference>
<evidence type="ECO:0000256" key="5">
    <source>
        <dbReference type="ARBA" id="ARBA00023015"/>
    </source>
</evidence>
<accession>A0A3Q0JHZ0</accession>
<feature type="region of interest" description="Disordered" evidence="14">
    <location>
        <begin position="980"/>
        <end position="1016"/>
    </location>
</feature>
<keyword evidence="7" id="KW-0010">Activator</keyword>
<evidence type="ECO:0000256" key="3">
    <source>
        <dbReference type="ARBA" id="ARBA00022687"/>
    </source>
</evidence>
<feature type="compositionally biased region" description="Polar residues" evidence="14">
    <location>
        <begin position="980"/>
        <end position="996"/>
    </location>
</feature>
<dbReference type="GO" id="GO:0007435">
    <property type="term" value="P:salivary gland morphogenesis"/>
    <property type="evidence" value="ECO:0007669"/>
    <property type="project" value="UniProtKB-ARBA"/>
</dbReference>
<dbReference type="GO" id="GO:0072091">
    <property type="term" value="P:regulation of stem cell proliferation"/>
    <property type="evidence" value="ECO:0007669"/>
    <property type="project" value="UniProtKB-ARBA"/>
</dbReference>
<name>A0A3Q0JHZ0_DIACI</name>
<evidence type="ECO:0000256" key="14">
    <source>
        <dbReference type="SAM" id="MobiDB-lite"/>
    </source>
</evidence>
<feature type="domain" description="HMG box" evidence="15">
    <location>
        <begin position="763"/>
        <end position="831"/>
    </location>
</feature>
<dbReference type="Pfam" id="PF00505">
    <property type="entry name" value="HMG_box"/>
    <property type="match status" value="1"/>
</dbReference>
<dbReference type="InterPro" id="IPR009071">
    <property type="entry name" value="HMG_box_dom"/>
</dbReference>
<evidence type="ECO:0000256" key="13">
    <source>
        <dbReference type="PROSITE-ProRule" id="PRU00267"/>
    </source>
</evidence>
<dbReference type="SUPFAM" id="SSF47095">
    <property type="entry name" value="HMG-box"/>
    <property type="match status" value="1"/>
</dbReference>
<dbReference type="RefSeq" id="XP_026688009.1">
    <property type="nucleotide sequence ID" value="XM_026832208.1"/>
</dbReference>
<feature type="compositionally biased region" description="Polar residues" evidence="14">
    <location>
        <begin position="31"/>
        <end position="42"/>
    </location>
</feature>
<evidence type="ECO:0000256" key="6">
    <source>
        <dbReference type="ARBA" id="ARBA00023125"/>
    </source>
</evidence>
<dbReference type="CDD" id="cd21996">
    <property type="entry name" value="HMG-box_TCF7-like"/>
    <property type="match status" value="1"/>
</dbReference>
<dbReference type="GO" id="GO:0060070">
    <property type="term" value="P:canonical Wnt signaling pathway"/>
    <property type="evidence" value="ECO:0007669"/>
    <property type="project" value="TreeGrafter"/>
</dbReference>
<dbReference type="PROSITE" id="PS50118">
    <property type="entry name" value="HMG_BOX_2"/>
    <property type="match status" value="1"/>
</dbReference>
<evidence type="ECO:0000256" key="10">
    <source>
        <dbReference type="ARBA" id="ARBA00053480"/>
    </source>
</evidence>
<dbReference type="GO" id="GO:0001228">
    <property type="term" value="F:DNA-binding transcription activator activity, RNA polymerase II-specific"/>
    <property type="evidence" value="ECO:0007669"/>
    <property type="project" value="UniProtKB-ARBA"/>
</dbReference>
<dbReference type="Proteomes" id="UP000079169">
    <property type="component" value="Unplaced"/>
</dbReference>
<dbReference type="GO" id="GO:0045892">
    <property type="term" value="P:negative regulation of DNA-templated transcription"/>
    <property type="evidence" value="ECO:0007669"/>
    <property type="project" value="UniProtKB-ARBA"/>
</dbReference>
<dbReference type="GO" id="GO:0035277">
    <property type="term" value="P:spiracle morphogenesis, open tracheal system"/>
    <property type="evidence" value="ECO:0007669"/>
    <property type="project" value="UniProtKB-ARBA"/>
</dbReference>
<dbReference type="SMART" id="SM01366">
    <property type="entry name" value="c-clamp"/>
    <property type="match status" value="1"/>
</dbReference>
<dbReference type="PANTHER" id="PTHR10373:SF38">
    <property type="entry name" value="PROTEIN PANGOLIN, ISOFORM J"/>
    <property type="match status" value="1"/>
</dbReference>
<dbReference type="GO" id="GO:0000785">
    <property type="term" value="C:chromatin"/>
    <property type="evidence" value="ECO:0007669"/>
    <property type="project" value="TreeGrafter"/>
</dbReference>
<dbReference type="GeneID" id="103521547"/>
<keyword evidence="3" id="KW-0879">Wnt signaling pathway</keyword>
<dbReference type="SMART" id="SM00398">
    <property type="entry name" value="HMG"/>
    <property type="match status" value="1"/>
</dbReference>
<keyword evidence="4" id="KW-0709">Segmentation polarity protein</keyword>
<dbReference type="GO" id="GO:0001222">
    <property type="term" value="F:transcription corepressor binding"/>
    <property type="evidence" value="ECO:0007669"/>
    <property type="project" value="UniProtKB-ARBA"/>
</dbReference>
<evidence type="ECO:0000256" key="1">
    <source>
        <dbReference type="ARBA" id="ARBA00004123"/>
    </source>
</evidence>
<dbReference type="GO" id="GO:0010628">
    <property type="term" value="P:positive regulation of gene expression"/>
    <property type="evidence" value="ECO:0007669"/>
    <property type="project" value="UniProtKB-ARBA"/>
</dbReference>
<evidence type="ECO:0000256" key="12">
    <source>
        <dbReference type="ARBA" id="ARBA00080285"/>
    </source>
</evidence>
<protein>
    <recommendedName>
        <fullName evidence="12">dTCF</fullName>
    </recommendedName>
</protein>
<dbReference type="GO" id="GO:0007476">
    <property type="term" value="P:imaginal disc-derived wing morphogenesis"/>
    <property type="evidence" value="ECO:0007669"/>
    <property type="project" value="UniProtKB-ARBA"/>
</dbReference>
<dbReference type="InterPro" id="IPR036910">
    <property type="entry name" value="HMG_box_dom_sf"/>
</dbReference>
<dbReference type="Pfam" id="PF03184">
    <property type="entry name" value="DDE_1"/>
    <property type="match status" value="1"/>
</dbReference>
<dbReference type="STRING" id="121845.A0A3Q0JHZ0"/>
<feature type="compositionally biased region" description="Polar residues" evidence="14">
    <location>
        <begin position="50"/>
        <end position="64"/>
    </location>
</feature>
<evidence type="ECO:0000256" key="4">
    <source>
        <dbReference type="ARBA" id="ARBA00022716"/>
    </source>
</evidence>